<sequence length="65" mass="7402">MDARKENDVRTDVMTARSVEEGLQRCRRDGVHPALLFMEQAGVPRSVALRVLCSPAYFRKQDARP</sequence>
<dbReference type="Proteomes" id="UP000716322">
    <property type="component" value="Unassembled WGS sequence"/>
</dbReference>
<organism evidence="1 2">
    <name type="scientific">Telluria antibiotica</name>
    <dbReference type="NCBI Taxonomy" id="2717319"/>
    <lineage>
        <taxon>Bacteria</taxon>
        <taxon>Pseudomonadati</taxon>
        <taxon>Pseudomonadota</taxon>
        <taxon>Betaproteobacteria</taxon>
        <taxon>Burkholderiales</taxon>
        <taxon>Oxalobacteraceae</taxon>
        <taxon>Telluria group</taxon>
        <taxon>Telluria</taxon>
    </lineage>
</organism>
<name>A0ABX0P6A2_9BURK</name>
<gene>
    <name evidence="1" type="ORF">HAV22_01140</name>
</gene>
<dbReference type="RefSeq" id="WP_166855639.1">
    <property type="nucleotide sequence ID" value="NZ_JAAQOM010000001.1"/>
</dbReference>
<reference evidence="1 2" key="1">
    <citation type="submission" date="2020-03" db="EMBL/GenBank/DDBJ databases">
        <title>Genome sequence of strain Massilia sp. TW-1.</title>
        <authorList>
            <person name="Chaudhary D.K."/>
        </authorList>
    </citation>
    <scope>NUCLEOTIDE SEQUENCE [LARGE SCALE GENOMIC DNA]</scope>
    <source>
        <strain evidence="1 2">TW-1</strain>
    </source>
</reference>
<evidence type="ECO:0000313" key="2">
    <source>
        <dbReference type="Proteomes" id="UP000716322"/>
    </source>
</evidence>
<dbReference type="EMBL" id="JAAQOM010000001">
    <property type="protein sequence ID" value="NIA52259.1"/>
    <property type="molecule type" value="Genomic_DNA"/>
</dbReference>
<proteinExistence type="predicted"/>
<protein>
    <submittedName>
        <fullName evidence="1">Uncharacterized protein</fullName>
    </submittedName>
</protein>
<accession>A0ABX0P6A2</accession>
<evidence type="ECO:0000313" key="1">
    <source>
        <dbReference type="EMBL" id="NIA52259.1"/>
    </source>
</evidence>
<comment type="caution">
    <text evidence="1">The sequence shown here is derived from an EMBL/GenBank/DDBJ whole genome shotgun (WGS) entry which is preliminary data.</text>
</comment>
<keyword evidence="2" id="KW-1185">Reference proteome</keyword>